<feature type="transmembrane region" description="Helical" evidence="1">
    <location>
        <begin position="228"/>
        <end position="245"/>
    </location>
</feature>
<evidence type="ECO:0000256" key="1">
    <source>
        <dbReference type="SAM" id="Phobius"/>
    </source>
</evidence>
<proteinExistence type="predicted"/>
<feature type="transmembrane region" description="Helical" evidence="1">
    <location>
        <begin position="64"/>
        <end position="88"/>
    </location>
</feature>
<dbReference type="Proteomes" id="UP000623467">
    <property type="component" value="Unassembled WGS sequence"/>
</dbReference>
<keyword evidence="1" id="KW-0812">Transmembrane</keyword>
<dbReference type="EMBL" id="JACAZH010000038">
    <property type="protein sequence ID" value="KAF7336025.1"/>
    <property type="molecule type" value="Genomic_DNA"/>
</dbReference>
<feature type="transmembrane region" description="Helical" evidence="1">
    <location>
        <begin position="94"/>
        <end position="115"/>
    </location>
</feature>
<reference evidence="2" key="1">
    <citation type="submission" date="2020-05" db="EMBL/GenBank/DDBJ databases">
        <title>Mycena genomes resolve the evolution of fungal bioluminescence.</title>
        <authorList>
            <person name="Tsai I.J."/>
        </authorList>
    </citation>
    <scope>NUCLEOTIDE SEQUENCE</scope>
    <source>
        <strain evidence="2">160909Yilan</strain>
    </source>
</reference>
<keyword evidence="1" id="KW-0472">Membrane</keyword>
<evidence type="ECO:0000313" key="2">
    <source>
        <dbReference type="EMBL" id="KAF7336025.1"/>
    </source>
</evidence>
<sequence length="356" mass="38870">MANITELPNPFTPLAFLPPALASQFEVSRYLYAATLGAYLWDLGLNLGNDYTLLFKHRVRFPTIVYFLSRAFTLAYILACFIFTVAPVENCNAVALGITICIVLTQTSTAMLFFLRVTAVWHLNRIAYAVFSILWIAVLGAGITASLTIRVAHIGPTQQCIETVIPGTTEAMVIMPLINDTAIFLAINYRILAHTIIAGSLMAWLRVFCGGAGLSALSRALIESGQHFYFVAVATHITFLVVLKLPQLGPVYHGMLLIPGLALVNGMACLVFRRIKFGLISSDGVSKIPTINLPSDFHATANPRSLPLHFHHTDSTTLDLERNATFPLQVRVQKEAYGFGDGADAGQETLRTINSA</sequence>
<name>A0A8H7CG22_9AGAR</name>
<protein>
    <submittedName>
        <fullName evidence="2">Uncharacterized protein</fullName>
    </submittedName>
</protein>
<feature type="transmembrane region" description="Helical" evidence="1">
    <location>
        <begin position="251"/>
        <end position="272"/>
    </location>
</feature>
<keyword evidence="3" id="KW-1185">Reference proteome</keyword>
<dbReference type="AlphaFoldDB" id="A0A8H7CG22"/>
<organism evidence="2 3">
    <name type="scientific">Mycena sanguinolenta</name>
    <dbReference type="NCBI Taxonomy" id="230812"/>
    <lineage>
        <taxon>Eukaryota</taxon>
        <taxon>Fungi</taxon>
        <taxon>Dikarya</taxon>
        <taxon>Basidiomycota</taxon>
        <taxon>Agaricomycotina</taxon>
        <taxon>Agaricomycetes</taxon>
        <taxon>Agaricomycetidae</taxon>
        <taxon>Agaricales</taxon>
        <taxon>Marasmiineae</taxon>
        <taxon>Mycenaceae</taxon>
        <taxon>Mycena</taxon>
    </lineage>
</organism>
<comment type="caution">
    <text evidence="2">The sequence shown here is derived from an EMBL/GenBank/DDBJ whole genome shotgun (WGS) entry which is preliminary data.</text>
</comment>
<evidence type="ECO:0000313" key="3">
    <source>
        <dbReference type="Proteomes" id="UP000623467"/>
    </source>
</evidence>
<dbReference type="OrthoDB" id="3038990at2759"/>
<accession>A0A8H7CG22</accession>
<feature type="transmembrane region" description="Helical" evidence="1">
    <location>
        <begin position="191"/>
        <end position="216"/>
    </location>
</feature>
<gene>
    <name evidence="2" type="ORF">MSAN_02316200</name>
</gene>
<keyword evidence="1" id="KW-1133">Transmembrane helix</keyword>
<feature type="transmembrane region" description="Helical" evidence="1">
    <location>
        <begin position="127"/>
        <end position="149"/>
    </location>
</feature>